<feature type="region of interest" description="Disordered" evidence="1">
    <location>
        <begin position="1"/>
        <end position="111"/>
    </location>
</feature>
<feature type="compositionally biased region" description="Basic and acidic residues" evidence="1">
    <location>
        <begin position="595"/>
        <end position="612"/>
    </location>
</feature>
<feature type="compositionally biased region" description="Low complexity" evidence="1">
    <location>
        <begin position="152"/>
        <end position="163"/>
    </location>
</feature>
<feature type="compositionally biased region" description="Polar residues" evidence="1">
    <location>
        <begin position="8"/>
        <end position="19"/>
    </location>
</feature>
<feature type="region of interest" description="Disordered" evidence="1">
    <location>
        <begin position="152"/>
        <end position="197"/>
    </location>
</feature>
<sequence>MSGIPPQLDTSPGTPSQEWARSTTTAAFSRAEPAPALAPGAIPPSSSNPSHIAAPALAPGSVPPTTDGVSVSSASDANKGTFDPEMVPGAYPVTPGDQDPTRQTSLKEVTQTAAGHATNLAGQASNLVSSAAHTAAQYLPQGVVDTVSSMMPTSSATPTMNTARASEHDAEHKTSFPSSEVLGASSGEHVGGVGSLPGFVNESAVPKLPHERTDDERYITSGGAAAAVTSAASTVAGGVYTLKDQVVGSAPSTEQAKQTVQGAAQTVQNTAQSAAQTAKQTFPGTGIGSHTTAVTASTLPAHEPFGAQPGDHSLGVGSLPGTQSETNVALLPEESAHPQYDSGAIDTRAQVNLKPSEESKGNEASFGAARHVAGVGALVGDRSEEGVARLPDEKGTQDVKPSTTIEKAPVPPMKDIPAAKQEVHPSGNKDLPNKNPARQDQLRGDPGTGRFAAKTQGGEVERDEEVDSTQADQLHATLRPRAHAFGGERAWWGDVPLNGERARAELDADADDRDYRPRGEGTGYDTDYHPAQIHPREEHYKEPSDHAAEGEKSDAVHRPDQQRQPNATAASGQKKEKASFMDKMKGEAKVLIGKIEGKHEKVEQGQRMKSGEAKSGQA</sequence>
<gene>
    <name evidence="2" type="ORF">K466DRAFT_546517</name>
</gene>
<protein>
    <recommendedName>
        <fullName evidence="4">CsbD-like domain-containing protein</fullName>
    </recommendedName>
</protein>
<feature type="compositionally biased region" description="Low complexity" evidence="1">
    <location>
        <begin position="20"/>
        <end position="44"/>
    </location>
</feature>
<reference evidence="2 3" key="1">
    <citation type="journal article" date="2019" name="Nat. Ecol. Evol.">
        <title>Megaphylogeny resolves global patterns of mushroom evolution.</title>
        <authorList>
            <person name="Varga T."/>
            <person name="Krizsan K."/>
            <person name="Foldi C."/>
            <person name="Dima B."/>
            <person name="Sanchez-Garcia M."/>
            <person name="Sanchez-Ramirez S."/>
            <person name="Szollosi G.J."/>
            <person name="Szarkandi J.G."/>
            <person name="Papp V."/>
            <person name="Albert L."/>
            <person name="Andreopoulos W."/>
            <person name="Angelini C."/>
            <person name="Antonin V."/>
            <person name="Barry K.W."/>
            <person name="Bougher N.L."/>
            <person name="Buchanan P."/>
            <person name="Buyck B."/>
            <person name="Bense V."/>
            <person name="Catcheside P."/>
            <person name="Chovatia M."/>
            <person name="Cooper J."/>
            <person name="Damon W."/>
            <person name="Desjardin D."/>
            <person name="Finy P."/>
            <person name="Geml J."/>
            <person name="Haridas S."/>
            <person name="Hughes K."/>
            <person name="Justo A."/>
            <person name="Karasinski D."/>
            <person name="Kautmanova I."/>
            <person name="Kiss B."/>
            <person name="Kocsube S."/>
            <person name="Kotiranta H."/>
            <person name="LaButti K.M."/>
            <person name="Lechner B.E."/>
            <person name="Liimatainen K."/>
            <person name="Lipzen A."/>
            <person name="Lukacs Z."/>
            <person name="Mihaltcheva S."/>
            <person name="Morgado L.N."/>
            <person name="Niskanen T."/>
            <person name="Noordeloos M.E."/>
            <person name="Ohm R.A."/>
            <person name="Ortiz-Santana B."/>
            <person name="Ovrebo C."/>
            <person name="Racz N."/>
            <person name="Riley R."/>
            <person name="Savchenko A."/>
            <person name="Shiryaev A."/>
            <person name="Soop K."/>
            <person name="Spirin V."/>
            <person name="Szebenyi C."/>
            <person name="Tomsovsky M."/>
            <person name="Tulloss R.E."/>
            <person name="Uehling J."/>
            <person name="Grigoriev I.V."/>
            <person name="Vagvolgyi C."/>
            <person name="Papp T."/>
            <person name="Martin F.M."/>
            <person name="Miettinen O."/>
            <person name="Hibbett D.S."/>
            <person name="Nagy L.G."/>
        </authorList>
    </citation>
    <scope>NUCLEOTIDE SEQUENCE [LARGE SCALE GENOMIC DNA]</scope>
    <source>
        <strain evidence="2 3">HHB13444</strain>
    </source>
</reference>
<feature type="compositionally biased region" description="Basic and acidic residues" evidence="1">
    <location>
        <begin position="573"/>
        <end position="588"/>
    </location>
</feature>
<evidence type="ECO:0008006" key="4">
    <source>
        <dbReference type="Google" id="ProtNLM"/>
    </source>
</evidence>
<evidence type="ECO:0000256" key="1">
    <source>
        <dbReference type="SAM" id="MobiDB-lite"/>
    </source>
</evidence>
<feature type="region of interest" description="Disordered" evidence="1">
    <location>
        <begin position="503"/>
        <end position="618"/>
    </location>
</feature>
<evidence type="ECO:0000313" key="2">
    <source>
        <dbReference type="EMBL" id="TFK88793.1"/>
    </source>
</evidence>
<feature type="compositionally biased region" description="Polar residues" evidence="1">
    <location>
        <begin position="562"/>
        <end position="571"/>
    </location>
</feature>
<name>A0A5C3PRP2_9APHY</name>
<feature type="region of interest" description="Disordered" evidence="1">
    <location>
        <begin position="301"/>
        <end position="323"/>
    </location>
</feature>
<accession>A0A5C3PRP2</accession>
<feature type="compositionally biased region" description="Basic and acidic residues" evidence="1">
    <location>
        <begin position="165"/>
        <end position="174"/>
    </location>
</feature>
<feature type="compositionally biased region" description="Basic and acidic residues" evidence="1">
    <location>
        <begin position="534"/>
        <end position="561"/>
    </location>
</feature>
<proteinExistence type="predicted"/>
<organism evidence="2 3">
    <name type="scientific">Polyporus arcularius HHB13444</name>
    <dbReference type="NCBI Taxonomy" id="1314778"/>
    <lineage>
        <taxon>Eukaryota</taxon>
        <taxon>Fungi</taxon>
        <taxon>Dikarya</taxon>
        <taxon>Basidiomycota</taxon>
        <taxon>Agaricomycotina</taxon>
        <taxon>Agaricomycetes</taxon>
        <taxon>Polyporales</taxon>
        <taxon>Polyporaceae</taxon>
        <taxon>Polyporus</taxon>
    </lineage>
</organism>
<dbReference type="EMBL" id="ML211099">
    <property type="protein sequence ID" value="TFK88793.1"/>
    <property type="molecule type" value="Genomic_DNA"/>
</dbReference>
<dbReference type="InParanoid" id="A0A5C3PRP2"/>
<feature type="region of interest" description="Disordered" evidence="1">
    <location>
        <begin position="384"/>
        <end position="473"/>
    </location>
</feature>
<dbReference type="AlphaFoldDB" id="A0A5C3PRP2"/>
<feature type="compositionally biased region" description="Basic and acidic residues" evidence="1">
    <location>
        <begin position="384"/>
        <end position="397"/>
    </location>
</feature>
<keyword evidence="3" id="KW-1185">Reference proteome</keyword>
<feature type="compositionally biased region" description="Polar residues" evidence="1">
    <location>
        <begin position="63"/>
        <end position="78"/>
    </location>
</feature>
<feature type="compositionally biased region" description="Polar residues" evidence="1">
    <location>
        <begin position="101"/>
        <end position="111"/>
    </location>
</feature>
<evidence type="ECO:0000313" key="3">
    <source>
        <dbReference type="Proteomes" id="UP000308197"/>
    </source>
</evidence>
<dbReference type="Proteomes" id="UP000308197">
    <property type="component" value="Unassembled WGS sequence"/>
</dbReference>